<name>A0A5J4PDA1_9ZZZZ</name>
<gene>
    <name evidence="1" type="ORF">EZS27_041415</name>
</gene>
<comment type="caution">
    <text evidence="1">The sequence shown here is derived from an EMBL/GenBank/DDBJ whole genome shotgun (WGS) entry which is preliminary data.</text>
</comment>
<evidence type="ECO:0000313" key="1">
    <source>
        <dbReference type="EMBL" id="KAA6306920.1"/>
    </source>
</evidence>
<feature type="non-terminal residue" evidence="1">
    <location>
        <position position="1"/>
    </location>
</feature>
<reference evidence="1" key="1">
    <citation type="submission" date="2019-03" db="EMBL/GenBank/DDBJ databases">
        <title>Single cell metagenomics reveals metabolic interactions within the superorganism composed of flagellate Streblomastix strix and complex community of Bacteroidetes bacteria on its surface.</title>
        <authorList>
            <person name="Treitli S.C."/>
            <person name="Kolisko M."/>
            <person name="Husnik F."/>
            <person name="Keeling P."/>
            <person name="Hampl V."/>
        </authorList>
    </citation>
    <scope>NUCLEOTIDE SEQUENCE</scope>
    <source>
        <strain evidence="1">STM</strain>
    </source>
</reference>
<accession>A0A5J4PDA1</accession>
<organism evidence="1">
    <name type="scientific">termite gut metagenome</name>
    <dbReference type="NCBI Taxonomy" id="433724"/>
    <lineage>
        <taxon>unclassified sequences</taxon>
        <taxon>metagenomes</taxon>
        <taxon>organismal metagenomes</taxon>
    </lineage>
</organism>
<dbReference type="EMBL" id="SNRY01009539">
    <property type="protein sequence ID" value="KAA6306920.1"/>
    <property type="molecule type" value="Genomic_DNA"/>
</dbReference>
<dbReference type="AlphaFoldDB" id="A0A5J4PDA1"/>
<protein>
    <submittedName>
        <fullName evidence="1">Uncharacterized protein</fullName>
    </submittedName>
</protein>
<sequence>IKIRCYCMRENPYLCTKVYKFIINRHEKAT</sequence>
<proteinExistence type="predicted"/>